<dbReference type="InterPro" id="IPR038069">
    <property type="entry name" value="Pelota/DOM34_N"/>
</dbReference>
<gene>
    <name evidence="9" type="primary">pelA</name>
    <name evidence="11" type="ORF">HA237_02305</name>
</gene>
<organism evidence="11 12">
    <name type="scientific">Candidatus Iainarchaeum sp</name>
    <dbReference type="NCBI Taxonomy" id="3101447"/>
    <lineage>
        <taxon>Archaea</taxon>
        <taxon>Candidatus Iainarchaeota</taxon>
        <taxon>Candidatus Iainarchaeia</taxon>
        <taxon>Candidatus Iainarchaeales</taxon>
        <taxon>Candidatus Iainarchaeaceae</taxon>
        <taxon>Candidatus Iainarchaeum</taxon>
    </lineage>
</organism>
<accession>A0A7J4IRP5</accession>
<evidence type="ECO:0000256" key="7">
    <source>
        <dbReference type="ARBA" id="ARBA00022759"/>
    </source>
</evidence>
<dbReference type="InterPro" id="IPR004405">
    <property type="entry name" value="TF_pelota"/>
</dbReference>
<comment type="subunit">
    <text evidence="9">Monomer.</text>
</comment>
<dbReference type="InterPro" id="IPR058547">
    <property type="entry name" value="Pelota_N"/>
</dbReference>
<evidence type="ECO:0000256" key="9">
    <source>
        <dbReference type="HAMAP-Rule" id="MF_01853"/>
    </source>
</evidence>
<keyword evidence="8 9" id="KW-0378">Hydrolase</keyword>
<comment type="similarity">
    <text evidence="3 9">Belongs to the eukaryotic release factor 1 family. Pelota subfamily.</text>
</comment>
<dbReference type="PANTHER" id="PTHR10853:SF0">
    <property type="entry name" value="PROTEIN PELOTA HOMOLOG"/>
    <property type="match status" value="1"/>
</dbReference>
<dbReference type="InterPro" id="IPR029064">
    <property type="entry name" value="Ribosomal_eL30-like_sf"/>
</dbReference>
<dbReference type="Pfam" id="PF26356">
    <property type="entry name" value="Pelota_N"/>
    <property type="match status" value="1"/>
</dbReference>
<evidence type="ECO:0000256" key="3">
    <source>
        <dbReference type="ARBA" id="ARBA00009504"/>
    </source>
</evidence>
<dbReference type="HAMAP" id="MF_01853">
    <property type="entry name" value="PelO"/>
    <property type="match status" value="1"/>
</dbReference>
<keyword evidence="6 9" id="KW-0479">Metal-binding</keyword>
<dbReference type="GO" id="GO:0016787">
    <property type="term" value="F:hydrolase activity"/>
    <property type="evidence" value="ECO:0007669"/>
    <property type="project" value="UniProtKB-KW"/>
</dbReference>
<dbReference type="Gene3D" id="2.30.30.870">
    <property type="entry name" value="Pelota, domain A"/>
    <property type="match status" value="1"/>
</dbReference>
<evidence type="ECO:0000256" key="1">
    <source>
        <dbReference type="ARBA" id="ARBA00001968"/>
    </source>
</evidence>
<dbReference type="SMART" id="SM01194">
    <property type="entry name" value="eRF1_1"/>
    <property type="match status" value="1"/>
</dbReference>
<dbReference type="InterPro" id="IPR005140">
    <property type="entry name" value="eRF1_Pelota-like_N"/>
</dbReference>
<keyword evidence="5 9" id="KW-0540">Nuclease</keyword>
<evidence type="ECO:0000256" key="4">
    <source>
        <dbReference type="ARBA" id="ARBA00022490"/>
    </source>
</evidence>
<comment type="cofactor">
    <cofactor evidence="1 9">
        <name>a divalent metal cation</name>
        <dbReference type="ChEBI" id="CHEBI:60240"/>
    </cofactor>
</comment>
<dbReference type="SUPFAM" id="SSF159065">
    <property type="entry name" value="Dom34/Pelota N-terminal domain-like"/>
    <property type="match status" value="1"/>
</dbReference>
<evidence type="ECO:0000259" key="10">
    <source>
        <dbReference type="SMART" id="SM01194"/>
    </source>
</evidence>
<evidence type="ECO:0000256" key="8">
    <source>
        <dbReference type="ARBA" id="ARBA00022801"/>
    </source>
</evidence>
<dbReference type="GO" id="GO:0005737">
    <property type="term" value="C:cytoplasm"/>
    <property type="evidence" value="ECO:0007669"/>
    <property type="project" value="UniProtKB-SubCell"/>
</dbReference>
<dbReference type="Gene3D" id="3.30.420.60">
    <property type="entry name" value="eRF1 domain 2"/>
    <property type="match status" value="1"/>
</dbReference>
<dbReference type="GO" id="GO:0071025">
    <property type="term" value="P:RNA surveillance"/>
    <property type="evidence" value="ECO:0007669"/>
    <property type="project" value="InterPro"/>
</dbReference>
<dbReference type="EMBL" id="DUFG01000013">
    <property type="protein sequence ID" value="HIH08183.1"/>
    <property type="molecule type" value="Genomic_DNA"/>
</dbReference>
<dbReference type="SUPFAM" id="SSF53137">
    <property type="entry name" value="Translational machinery components"/>
    <property type="match status" value="1"/>
</dbReference>
<dbReference type="GO" id="GO:0004519">
    <property type="term" value="F:endonuclease activity"/>
    <property type="evidence" value="ECO:0007669"/>
    <property type="project" value="UniProtKB-UniRule"/>
</dbReference>
<dbReference type="InterPro" id="IPR042226">
    <property type="entry name" value="eFR1_2_sf"/>
</dbReference>
<evidence type="ECO:0000256" key="5">
    <source>
        <dbReference type="ARBA" id="ARBA00022722"/>
    </source>
</evidence>
<dbReference type="GO" id="GO:0070966">
    <property type="term" value="P:nuclear-transcribed mRNA catabolic process, no-go decay"/>
    <property type="evidence" value="ECO:0007669"/>
    <property type="project" value="InterPro"/>
</dbReference>
<comment type="subcellular location">
    <subcellularLocation>
        <location evidence="2 9">Cytoplasm</location>
    </subcellularLocation>
</comment>
<dbReference type="SUPFAM" id="SSF55315">
    <property type="entry name" value="L30e-like"/>
    <property type="match status" value="1"/>
</dbReference>
<dbReference type="Pfam" id="PF03465">
    <property type="entry name" value="eRF1_3"/>
    <property type="match status" value="1"/>
</dbReference>
<evidence type="ECO:0000256" key="6">
    <source>
        <dbReference type="ARBA" id="ARBA00022723"/>
    </source>
</evidence>
<dbReference type="EC" id="3.1.-.-" evidence="9"/>
<dbReference type="InterPro" id="IPR023521">
    <property type="entry name" value="Pelota_arc"/>
</dbReference>
<dbReference type="NCBIfam" id="TIGR00111">
    <property type="entry name" value="pelota"/>
    <property type="match status" value="1"/>
</dbReference>
<feature type="domain" description="eRF1/Pelota-like N-terminal" evidence="10">
    <location>
        <begin position="1"/>
        <end position="127"/>
    </location>
</feature>
<dbReference type="Gene3D" id="3.30.1330.30">
    <property type="match status" value="1"/>
</dbReference>
<dbReference type="GO" id="GO:0046872">
    <property type="term" value="F:metal ion binding"/>
    <property type="evidence" value="ECO:0007669"/>
    <property type="project" value="UniProtKB-UniRule"/>
</dbReference>
<reference evidence="12" key="1">
    <citation type="journal article" date="2020" name="bioRxiv">
        <title>A rank-normalized archaeal taxonomy based on genome phylogeny resolves widespread incomplete and uneven classifications.</title>
        <authorList>
            <person name="Rinke C."/>
            <person name="Chuvochina M."/>
            <person name="Mussig A.J."/>
            <person name="Chaumeil P.-A."/>
            <person name="Waite D.W."/>
            <person name="Whitman W.B."/>
            <person name="Parks D.H."/>
            <person name="Hugenholtz P."/>
        </authorList>
    </citation>
    <scope>NUCLEOTIDE SEQUENCE [LARGE SCALE GENOMIC DNA]</scope>
</reference>
<proteinExistence type="inferred from homology"/>
<evidence type="ECO:0000313" key="11">
    <source>
        <dbReference type="EMBL" id="HIH08183.1"/>
    </source>
</evidence>
<comment type="caution">
    <text evidence="11">The sequence shown here is derived from an EMBL/GenBank/DDBJ whole genome shotgun (WGS) entry which is preliminary data.</text>
</comment>
<sequence length="347" mass="39250">MRILKIDQKNNSFKVVPDNLDDLWHLERLIEEHDVVSGKAERKVKPKEEGLKASKENIFVELDAERIEFHESSGNLRVLGVVMTGKPEEYVELKSHHALEVVPGKEITVKKKALKNYQIERLHKAKRAAGRVKTLLVVLDDEEAEFALLKEFDFEPRGRLIAGKHGKRFKDEEKENHYFEKIISKIEEIKPEKIVFAGPGFTKNNLEKYLEEKGIKLNAFFEQINSVGISGLNELLKSGILERIVEETQLAKETKLVERVFEELGKGKGLAAASLKETENAIDSGAISALLVSDEFLLSNRKKAEELLERAEKLNGEIHIVSVKNDAGRKLKGIGGVAALLRYAVRW</sequence>
<name>A0A7J4IRP5_9ARCH</name>
<dbReference type="GO" id="GO:0070481">
    <property type="term" value="P:nuclear-transcribed mRNA catabolic process, non-stop decay"/>
    <property type="evidence" value="ECO:0007669"/>
    <property type="project" value="InterPro"/>
</dbReference>
<comment type="function">
    <text evidence="9">May function in recognizing stalled ribosomes, interact with stem-loop structures in stalled mRNA molecules, and effect endonucleolytic cleavage of the mRNA. May play a role in the release non-functional ribosomes and degradation of damaged mRNAs. Has endoribonuclease activity.</text>
</comment>
<protein>
    <recommendedName>
        <fullName evidence="9">Protein pelota homolog</fullName>
        <ecNumber evidence="9">3.1.-.-</ecNumber>
    </recommendedName>
</protein>
<dbReference type="AlphaFoldDB" id="A0A7J4IRP5"/>
<dbReference type="Proteomes" id="UP000577419">
    <property type="component" value="Unassembled WGS sequence"/>
</dbReference>
<dbReference type="InterPro" id="IPR005142">
    <property type="entry name" value="eRF1_3"/>
</dbReference>
<dbReference type="GO" id="GO:0070651">
    <property type="term" value="P:nonfunctional rRNA decay"/>
    <property type="evidence" value="ECO:0007669"/>
    <property type="project" value="TreeGrafter"/>
</dbReference>
<comment type="domain">
    <text evidence="9">The N-terminal domain has the RNA-binding Sm fold. It harbors the endoribonuclease activity.</text>
</comment>
<evidence type="ECO:0000256" key="2">
    <source>
        <dbReference type="ARBA" id="ARBA00004496"/>
    </source>
</evidence>
<dbReference type="PANTHER" id="PTHR10853">
    <property type="entry name" value="PELOTA"/>
    <property type="match status" value="1"/>
</dbReference>
<keyword evidence="7 9" id="KW-0255">Endonuclease</keyword>
<dbReference type="GO" id="GO:0032790">
    <property type="term" value="P:ribosome disassembly"/>
    <property type="evidence" value="ECO:0007669"/>
    <property type="project" value="TreeGrafter"/>
</dbReference>
<evidence type="ECO:0000313" key="12">
    <source>
        <dbReference type="Proteomes" id="UP000577419"/>
    </source>
</evidence>
<keyword evidence="4 9" id="KW-0963">Cytoplasm</keyword>